<dbReference type="AlphaFoldDB" id="G4TRF1"/>
<dbReference type="OrthoDB" id="3365399at2759"/>
<feature type="region of interest" description="Disordered" evidence="1">
    <location>
        <begin position="412"/>
        <end position="432"/>
    </location>
</feature>
<feature type="region of interest" description="Disordered" evidence="1">
    <location>
        <begin position="150"/>
        <end position="172"/>
    </location>
</feature>
<sequence length="440" mass="49861">MPPKFKRPTIPTAAKAENKTSELDDDTFFSRNTKGWDGVDLKALTSPTREKRRSSSPEHEYISLPKKRKIKAKKAPDWMDPDAVITLDDSDEAVEHFINDSEESKPRAQAKQDKGKGRAPRPRKRSITPPPEVSATKLIAAYQAANKLFENMEPSNITSNSHRDEDKDEDEEPIEALDEETLAIIDKAKQLASIKSPELEAQSPVYAGGSSFHPDEEELETDSLKLYVFWKGPPREDFPQKWRFQFNLTAPFRRLNEMMQQKTQLPEEDIVLVYASKRILLGATPRSLRMRKDTTEMIDVWPRHEWEEANSATKLQPVVANSVDEDDDDIVEIMPPTLPTAPQAQPSSHEPADKIVLNMRCKKYPTPVSIEAKRTATSSRLLARYLTTVGEDPAEFDIEGIARSRKPRLRLSFDGEELQPDDQIGSTDAEDEDVWDVIGL</sequence>
<dbReference type="Proteomes" id="UP000007148">
    <property type="component" value="Unassembled WGS sequence"/>
</dbReference>
<proteinExistence type="predicted"/>
<organism evidence="3 4">
    <name type="scientific">Serendipita indica (strain DSM 11827)</name>
    <name type="common">Root endophyte fungus</name>
    <name type="synonym">Piriformospora indica</name>
    <dbReference type="NCBI Taxonomy" id="1109443"/>
    <lineage>
        <taxon>Eukaryota</taxon>
        <taxon>Fungi</taxon>
        <taxon>Dikarya</taxon>
        <taxon>Basidiomycota</taxon>
        <taxon>Agaricomycotina</taxon>
        <taxon>Agaricomycetes</taxon>
        <taxon>Sebacinales</taxon>
        <taxon>Serendipitaceae</taxon>
        <taxon>Serendipita</taxon>
    </lineage>
</organism>
<dbReference type="HOGENOM" id="CLU_622741_0_0_1"/>
<name>G4TRF1_SERID</name>
<protein>
    <recommendedName>
        <fullName evidence="2">Rad60/SUMO-like domain-containing protein</fullName>
    </recommendedName>
</protein>
<evidence type="ECO:0000313" key="4">
    <source>
        <dbReference type="Proteomes" id="UP000007148"/>
    </source>
</evidence>
<evidence type="ECO:0000259" key="2">
    <source>
        <dbReference type="Pfam" id="PF11976"/>
    </source>
</evidence>
<comment type="caution">
    <text evidence="3">The sequence shown here is derived from an EMBL/GenBank/DDBJ whole genome shotgun (WGS) entry which is preliminary data.</text>
</comment>
<dbReference type="FunCoup" id="G4TRF1">
    <property type="interactions" value="6"/>
</dbReference>
<feature type="domain" description="Rad60/SUMO-like" evidence="2">
    <location>
        <begin position="357"/>
        <end position="438"/>
    </location>
</feature>
<dbReference type="Pfam" id="PF11976">
    <property type="entry name" value="Rad60-SLD"/>
    <property type="match status" value="1"/>
</dbReference>
<reference evidence="3 4" key="1">
    <citation type="journal article" date="2011" name="PLoS Pathog.">
        <title>Endophytic Life Strategies Decoded by Genome and Transcriptome Analyses of the Mutualistic Root Symbiont Piriformospora indica.</title>
        <authorList>
            <person name="Zuccaro A."/>
            <person name="Lahrmann U."/>
            <person name="Guldener U."/>
            <person name="Langen G."/>
            <person name="Pfiffi S."/>
            <person name="Biedenkopf D."/>
            <person name="Wong P."/>
            <person name="Samans B."/>
            <person name="Grimm C."/>
            <person name="Basiewicz M."/>
            <person name="Murat C."/>
            <person name="Martin F."/>
            <person name="Kogel K.H."/>
        </authorList>
    </citation>
    <scope>NUCLEOTIDE SEQUENCE [LARGE SCALE GENOMIC DNA]</scope>
    <source>
        <strain evidence="3 4">DSM 11827</strain>
    </source>
</reference>
<dbReference type="EMBL" id="CAFZ01000261">
    <property type="protein sequence ID" value="CCA73894.1"/>
    <property type="molecule type" value="Genomic_DNA"/>
</dbReference>
<dbReference type="InParanoid" id="G4TRF1"/>
<dbReference type="InterPro" id="IPR022617">
    <property type="entry name" value="Rad60/SUMO-like_dom"/>
</dbReference>
<dbReference type="OMA" id="HEWEEAN"/>
<gene>
    <name evidence="3" type="ORF">PIIN_07847</name>
</gene>
<feature type="region of interest" description="Disordered" evidence="1">
    <location>
        <begin position="1"/>
        <end position="83"/>
    </location>
</feature>
<feature type="compositionally biased region" description="Basic and acidic residues" evidence="1">
    <location>
        <begin position="95"/>
        <end position="116"/>
    </location>
</feature>
<evidence type="ECO:0000313" key="3">
    <source>
        <dbReference type="EMBL" id="CCA73894.1"/>
    </source>
</evidence>
<accession>G4TRF1</accession>
<dbReference type="SUPFAM" id="SSF54236">
    <property type="entry name" value="Ubiquitin-like"/>
    <property type="match status" value="1"/>
</dbReference>
<dbReference type="Gene3D" id="3.10.20.90">
    <property type="entry name" value="Phosphatidylinositol 3-kinase Catalytic Subunit, Chain A, domain 1"/>
    <property type="match status" value="2"/>
</dbReference>
<evidence type="ECO:0000256" key="1">
    <source>
        <dbReference type="SAM" id="MobiDB-lite"/>
    </source>
</evidence>
<keyword evidence="4" id="KW-1185">Reference proteome</keyword>
<feature type="region of interest" description="Disordered" evidence="1">
    <location>
        <begin position="95"/>
        <end position="136"/>
    </location>
</feature>
<dbReference type="CDD" id="cd01763">
    <property type="entry name" value="Ubl_SUMO_like"/>
    <property type="match status" value="1"/>
</dbReference>
<feature type="compositionally biased region" description="Basic residues" evidence="1">
    <location>
        <begin position="117"/>
        <end position="126"/>
    </location>
</feature>
<dbReference type="InterPro" id="IPR029071">
    <property type="entry name" value="Ubiquitin-like_domsf"/>
</dbReference>
<dbReference type="STRING" id="1109443.G4TRF1"/>